<keyword evidence="1" id="KW-1133">Transmembrane helix</keyword>
<protein>
    <recommendedName>
        <fullName evidence="4">Type II secretion system protein J</fullName>
    </recommendedName>
</protein>
<sequence>MTAPRPTGHGHAGWVQAQNWQAGFGLLEVLIVLMITGAMGLVMMSMLSQIRPLSEKQVQVENIQSLQAVVRHVARTIESAEMLVLAPQGEKAGGLYLDGEADSIRFAAVARRGVRTTGLAEIQFTVDRSGRKPRLVQLVKDKRERGDVQKIILADGIRSVKFGYAEGSATRSDPENWQNVWSTNAKLPSAIAVSVVQERNGSEPIALRAVAVPLAR</sequence>
<name>A0A4R0PFQ1_9HYPH</name>
<dbReference type="OrthoDB" id="6721845at2"/>
<comment type="caution">
    <text evidence="2">The sequence shown here is derived from an EMBL/GenBank/DDBJ whole genome shotgun (WGS) entry which is preliminary data.</text>
</comment>
<accession>A0A4R0PFQ1</accession>
<keyword evidence="1" id="KW-0812">Transmembrane</keyword>
<evidence type="ECO:0000256" key="1">
    <source>
        <dbReference type="SAM" id="Phobius"/>
    </source>
</evidence>
<reference evidence="2 3" key="1">
    <citation type="journal article" date="2015" name="Antonie Van Leeuwenhoek">
        <title>Oricola cellulosilytica gen. nov., sp. nov., a cellulose-degrading bacterium of the family Phyllobacteriaceae isolated from surface seashore water, and emended descriptions of Mesorhizobium loti and Phyllobacterium myrsinacearum.</title>
        <authorList>
            <person name="Hameed A."/>
            <person name="Shahina M."/>
            <person name="Lai W.A."/>
            <person name="Lin S.Y."/>
            <person name="Young L.S."/>
            <person name="Liu Y.C."/>
            <person name="Hsu Y.H."/>
            <person name="Young C.C."/>
        </authorList>
    </citation>
    <scope>NUCLEOTIDE SEQUENCE [LARGE SCALE GENOMIC DNA]</scope>
    <source>
        <strain evidence="2 3">KCTC 52183</strain>
    </source>
</reference>
<dbReference type="Proteomes" id="UP000291301">
    <property type="component" value="Unassembled WGS sequence"/>
</dbReference>
<dbReference type="EMBL" id="SJST01000001">
    <property type="protein sequence ID" value="TCD16666.1"/>
    <property type="molecule type" value="Genomic_DNA"/>
</dbReference>
<dbReference type="RefSeq" id="WP_131565727.1">
    <property type="nucleotide sequence ID" value="NZ_JAINFK010000001.1"/>
</dbReference>
<evidence type="ECO:0000313" key="3">
    <source>
        <dbReference type="Proteomes" id="UP000291301"/>
    </source>
</evidence>
<dbReference type="SUPFAM" id="SSF54523">
    <property type="entry name" value="Pili subunits"/>
    <property type="match status" value="1"/>
</dbReference>
<evidence type="ECO:0008006" key="4">
    <source>
        <dbReference type="Google" id="ProtNLM"/>
    </source>
</evidence>
<evidence type="ECO:0000313" key="2">
    <source>
        <dbReference type="EMBL" id="TCD16666.1"/>
    </source>
</evidence>
<dbReference type="InterPro" id="IPR045584">
    <property type="entry name" value="Pilin-like"/>
</dbReference>
<gene>
    <name evidence="2" type="ORF">E0D97_04440</name>
</gene>
<feature type="transmembrane region" description="Helical" evidence="1">
    <location>
        <begin position="20"/>
        <end position="47"/>
    </location>
</feature>
<keyword evidence="3" id="KW-1185">Reference proteome</keyword>
<organism evidence="2 3">
    <name type="scientific">Oricola cellulosilytica</name>
    <dbReference type="NCBI Taxonomy" id="1429082"/>
    <lineage>
        <taxon>Bacteria</taxon>
        <taxon>Pseudomonadati</taxon>
        <taxon>Pseudomonadota</taxon>
        <taxon>Alphaproteobacteria</taxon>
        <taxon>Hyphomicrobiales</taxon>
        <taxon>Ahrensiaceae</taxon>
        <taxon>Oricola</taxon>
    </lineage>
</organism>
<proteinExistence type="predicted"/>
<keyword evidence="1" id="KW-0472">Membrane</keyword>
<dbReference type="AlphaFoldDB" id="A0A4R0PFQ1"/>